<evidence type="ECO:0000256" key="1">
    <source>
        <dbReference type="SAM" id="SignalP"/>
    </source>
</evidence>
<keyword evidence="1" id="KW-0732">Signal</keyword>
<evidence type="ECO:0008006" key="4">
    <source>
        <dbReference type="Google" id="ProtNLM"/>
    </source>
</evidence>
<organism evidence="2 3">
    <name type="scientific">Paenarthrobacter nicotinovorans</name>
    <name type="common">Arthrobacter nicotinovorans</name>
    <dbReference type="NCBI Taxonomy" id="29320"/>
    <lineage>
        <taxon>Bacteria</taxon>
        <taxon>Bacillati</taxon>
        <taxon>Actinomycetota</taxon>
        <taxon>Actinomycetes</taxon>
        <taxon>Micrococcales</taxon>
        <taxon>Micrococcaceae</taxon>
        <taxon>Paenarthrobacter</taxon>
    </lineage>
</organism>
<evidence type="ECO:0000313" key="2">
    <source>
        <dbReference type="EMBL" id="MDQ0104866.1"/>
    </source>
</evidence>
<feature type="chain" id="PRO_5046352538" description="Choice-of-anchor G family protein" evidence="1">
    <location>
        <begin position="43"/>
        <end position="588"/>
    </location>
</feature>
<gene>
    <name evidence="2" type="ORF">J2T10_004542</name>
</gene>
<feature type="signal peptide" evidence="1">
    <location>
        <begin position="1"/>
        <end position="42"/>
    </location>
</feature>
<comment type="caution">
    <text evidence="2">The sequence shown here is derived from an EMBL/GenBank/DDBJ whole genome shotgun (WGS) entry which is preliminary data.</text>
</comment>
<dbReference type="RefSeq" id="WP_306880043.1">
    <property type="nucleotide sequence ID" value="NZ_JAUSSW010000026.1"/>
</dbReference>
<protein>
    <recommendedName>
        <fullName evidence="4">Choice-of-anchor G family protein</fullName>
    </recommendedName>
</protein>
<reference evidence="2 3" key="1">
    <citation type="submission" date="2023-07" db="EMBL/GenBank/DDBJ databases">
        <title>Sorghum-associated microbial communities from plants grown in Nebraska, USA.</title>
        <authorList>
            <person name="Schachtman D."/>
        </authorList>
    </citation>
    <scope>NUCLEOTIDE SEQUENCE [LARGE SCALE GENOMIC DNA]</scope>
    <source>
        <strain evidence="2 3">CC523</strain>
    </source>
</reference>
<accession>A0ABT9TT51</accession>
<proteinExistence type="predicted"/>
<dbReference type="EMBL" id="JAUSSW010000026">
    <property type="protein sequence ID" value="MDQ0104866.1"/>
    <property type="molecule type" value="Genomic_DNA"/>
</dbReference>
<dbReference type="Proteomes" id="UP001244563">
    <property type="component" value="Unassembled WGS sequence"/>
</dbReference>
<sequence>MTLRRPLSEPLRRAFLSRPRRSILVAAVAAISLAATTSITTAAWTDSEWVKSAVGVSSPGDCSTNSMFTNQAWARELHGTVLNTNLDTVAGVQGLTVLNNGTTASPTPVSAVLVPGTTDAYVTKIPVTALGSSPVSVGLGLGVPVGGLGTYTQWARSQKSGQAQGASGLVSDQTGAVDVAGTAQGASSAPKAASISLGNIVPASLSGVTLDVGAIASSSKVDSCVMTNGWPMLDTTPTVQRQYGIAGLDLTAAIPAVGTLSTSGASLVGTVPAQLNALLGTGGLTTGISDGVSALINPLLGTLSLGSISTTATLSAPDLTGVTAMMTESMTDGIVTVNLGTGTVKVNIAALTGSSVTGLNGMEPNHAVVLDAATTTAVTSRVTALLDSWKNRVLAALTTALRAITLNATTNITLKLAGLNAATIGVKMGAATGASTGISLGDFLDGTATAPQVTANVIGLDLGGVVAALLGPITSALLTGTNNVVKTVLNATIFNTGLVANLGTSLQALITPVINAVGPVLTAVRTLVAINVNVQPDQSWPGTKPADVTAAAGEYKVSAIRVGLVDSAGLLSLSLGSSSAGPAALVVP</sequence>
<dbReference type="InterPro" id="IPR047900">
    <property type="entry name" value="Choice_anch_G"/>
</dbReference>
<name>A0ABT9TT51_PAENI</name>
<dbReference type="NCBIfam" id="NF033766">
    <property type="entry name" value="choice_anch_G"/>
    <property type="match status" value="1"/>
</dbReference>
<keyword evidence="3" id="KW-1185">Reference proteome</keyword>
<evidence type="ECO:0000313" key="3">
    <source>
        <dbReference type="Proteomes" id="UP001244563"/>
    </source>
</evidence>